<dbReference type="Pfam" id="PF20209">
    <property type="entry name" value="DUF6570"/>
    <property type="match status" value="1"/>
</dbReference>
<evidence type="ECO:0000313" key="3">
    <source>
        <dbReference type="EMBL" id="KDN72075.1"/>
    </source>
</evidence>
<accession>A0A066Y1J1</accession>
<dbReference type="eggNOG" id="KOG0987">
    <property type="taxonomic scope" value="Eukaryota"/>
</dbReference>
<dbReference type="AlphaFoldDB" id="A0A066Y1J1"/>
<feature type="domain" description="DUF6570" evidence="2">
    <location>
        <begin position="4"/>
        <end position="146"/>
    </location>
</feature>
<evidence type="ECO:0000259" key="2">
    <source>
        <dbReference type="Pfam" id="PF20209"/>
    </source>
</evidence>
<comment type="caution">
    <text evidence="3">The sequence shown here is derived from an EMBL/GenBank/DDBJ whole genome shotgun (WGS) entry which is preliminary data.</text>
</comment>
<feature type="region of interest" description="Disordered" evidence="1">
    <location>
        <begin position="339"/>
        <end position="358"/>
    </location>
</feature>
<dbReference type="OrthoDB" id="4847173at2759"/>
<dbReference type="PROSITE" id="PS51257">
    <property type="entry name" value="PROKAR_LIPOPROTEIN"/>
    <property type="match status" value="1"/>
</dbReference>
<feature type="compositionally biased region" description="Acidic residues" evidence="1">
    <location>
        <begin position="342"/>
        <end position="352"/>
    </location>
</feature>
<dbReference type="HOGENOM" id="CLU_048765_1_1_1"/>
<reference evidence="4" key="1">
    <citation type="journal article" date="2014" name="Genome Announc.">
        <title>Draft genome sequence of Colletotrichum sublineola, a destructive pathogen of cultivated sorghum.</title>
        <authorList>
            <person name="Baroncelli R."/>
            <person name="Sanz-Martin J.M."/>
            <person name="Rech G.E."/>
            <person name="Sukno S.A."/>
            <person name="Thon M.R."/>
        </authorList>
    </citation>
    <scope>NUCLEOTIDE SEQUENCE [LARGE SCALE GENOMIC DNA]</scope>
    <source>
        <strain evidence="4">TX430BB</strain>
    </source>
</reference>
<dbReference type="Proteomes" id="UP000027238">
    <property type="component" value="Unassembled WGS sequence"/>
</dbReference>
<name>A0A066Y1J1_COLSU</name>
<keyword evidence="4" id="KW-1185">Reference proteome</keyword>
<proteinExistence type="predicted"/>
<gene>
    <name evidence="3" type="ORF">CSUB01_10921</name>
</gene>
<sequence>MLHGKLPYACQVNNLSLGCVHRYPDALKSLSPLEERLIGIYTPCGWITKLTIDIEKSTSGRYRKHVRGHITVFPNDVQGLAAHVLPHPLVEEQERLHVCFVGSRAPVPSDFSFMLSVNPQKLKRALVWLRANNPLYRDIAIDEAHLKTWGEWSPGTEVPRAFVERMVSYDLRAEDEIRTGHYVPPAERGRPDEPLRNAHDVIASLEDRNTDASSLEAESNARLGGIRAGRRDPDEMDPRHIDVELSELTSTGLMATEVAEEHSPQDRLRILRKATMGGSQRWQGREKTDTHEDTSLKYKNAEPYIVSRRGADFADSNDPDFFPKTFPCLFPWGRGGPRILGEEENNDNEADSNEPHVRRNYKSNGFYLRTWARLCLQRHGK</sequence>
<dbReference type="OMA" id="TDTHEDT"/>
<evidence type="ECO:0000313" key="4">
    <source>
        <dbReference type="Proteomes" id="UP000027238"/>
    </source>
</evidence>
<evidence type="ECO:0000256" key="1">
    <source>
        <dbReference type="SAM" id="MobiDB-lite"/>
    </source>
</evidence>
<organism evidence="3 4">
    <name type="scientific">Colletotrichum sublineola</name>
    <name type="common">Sorghum anthracnose fungus</name>
    <dbReference type="NCBI Taxonomy" id="1173701"/>
    <lineage>
        <taxon>Eukaryota</taxon>
        <taxon>Fungi</taxon>
        <taxon>Dikarya</taxon>
        <taxon>Ascomycota</taxon>
        <taxon>Pezizomycotina</taxon>
        <taxon>Sordariomycetes</taxon>
        <taxon>Hypocreomycetidae</taxon>
        <taxon>Glomerellales</taxon>
        <taxon>Glomerellaceae</taxon>
        <taxon>Colletotrichum</taxon>
        <taxon>Colletotrichum graminicola species complex</taxon>
    </lineage>
</organism>
<dbReference type="InterPro" id="IPR046700">
    <property type="entry name" value="DUF6570"/>
</dbReference>
<dbReference type="EMBL" id="JMSE01000060">
    <property type="protein sequence ID" value="KDN72075.1"/>
    <property type="molecule type" value="Genomic_DNA"/>
</dbReference>
<protein>
    <recommendedName>
        <fullName evidence="2">DUF6570 domain-containing protein</fullName>
    </recommendedName>
</protein>